<dbReference type="EMBL" id="CP011859">
    <property type="protein sequence ID" value="AQY21022.1"/>
    <property type="molecule type" value="Genomic_DNA"/>
</dbReference>
<name>A0A162CCE1_RIEAN</name>
<proteinExistence type="predicted"/>
<sequence>MKVWHVNLLVSYKEDTNKKLNRERIDTLLLHLGWLYGLELATSLDLQYESEKLPLLAPKPLDVFHFRSTAHSEISARDFRGILNALFVDMQNPLLGVLHCVVEYQKAHKRLPQPNSWRFLGYSF</sequence>
<protein>
    <submittedName>
        <fullName evidence="1">Uncharacterized protein</fullName>
    </submittedName>
</protein>
<accession>A0A162CCE1</accession>
<evidence type="ECO:0000313" key="1">
    <source>
        <dbReference type="EMBL" id="AQY21022.1"/>
    </source>
</evidence>
<organism evidence="1 2">
    <name type="scientific">Riemerella anatipestifer</name>
    <name type="common">Moraxella anatipestifer</name>
    <dbReference type="NCBI Taxonomy" id="34085"/>
    <lineage>
        <taxon>Bacteria</taxon>
        <taxon>Pseudomonadati</taxon>
        <taxon>Bacteroidota</taxon>
        <taxon>Flavobacteriia</taxon>
        <taxon>Flavobacteriales</taxon>
        <taxon>Weeksellaceae</taxon>
        <taxon>Riemerella</taxon>
    </lineage>
</organism>
<dbReference type="AlphaFoldDB" id="A0A162CCE1"/>
<reference evidence="1 2" key="1">
    <citation type="submission" date="2015-06" db="EMBL/GenBank/DDBJ databases">
        <title>R. anatipestifer strain HXb2 is the most virulent strain so far, and the genome sequence would help us uncover the pathogenesis.</title>
        <authorList>
            <person name="Hu Q."/>
            <person name="Qi J."/>
            <person name="Bo H."/>
            <person name="Liu G."/>
            <person name="Tao M."/>
            <person name="Ding Y."/>
            <person name="Xue Y."/>
        </authorList>
    </citation>
    <scope>NUCLEOTIDE SEQUENCE [LARGE SCALE GENOMIC DNA]</scope>
    <source>
        <strain evidence="1 2">HXb2</strain>
    </source>
</reference>
<dbReference type="RefSeq" id="WP_015345304.1">
    <property type="nucleotide sequence ID" value="NZ_CP011859.1"/>
</dbReference>
<evidence type="ECO:0000313" key="2">
    <source>
        <dbReference type="Proteomes" id="UP000189883"/>
    </source>
</evidence>
<gene>
    <name evidence="1" type="ORF">AB406_0057</name>
</gene>
<dbReference type="Proteomes" id="UP000189883">
    <property type="component" value="Chromosome"/>
</dbReference>